<comment type="caution">
    <text evidence="9">The sequence shown here is derived from an EMBL/GenBank/DDBJ whole genome shotgun (WGS) entry which is preliminary data.</text>
</comment>
<feature type="transmembrane region" description="Helical" evidence="8">
    <location>
        <begin position="63"/>
        <end position="82"/>
    </location>
</feature>
<dbReference type="Pfam" id="PF00209">
    <property type="entry name" value="SNF"/>
    <property type="match status" value="2"/>
</dbReference>
<dbReference type="EMBL" id="JAPTMU010000276">
    <property type="protein sequence ID" value="KAJ4919567.1"/>
    <property type="molecule type" value="Genomic_DNA"/>
</dbReference>
<dbReference type="PROSITE" id="PS00610">
    <property type="entry name" value="NA_NEUROTRAN_SYMP_1"/>
    <property type="match status" value="1"/>
</dbReference>
<keyword evidence="10" id="KW-1185">Reference proteome</keyword>
<dbReference type="GO" id="GO:0035725">
    <property type="term" value="P:sodium ion transmembrane transport"/>
    <property type="evidence" value="ECO:0007669"/>
    <property type="project" value="TreeGrafter"/>
</dbReference>
<reference evidence="9" key="1">
    <citation type="submission" date="2022-11" db="EMBL/GenBank/DDBJ databases">
        <title>Chromosome-level genome of Pogonophryne albipinna.</title>
        <authorList>
            <person name="Jo E."/>
        </authorList>
    </citation>
    <scope>NUCLEOTIDE SEQUENCE</scope>
    <source>
        <strain evidence="9">SGF0006</strain>
        <tissue evidence="9">Muscle</tissue>
    </source>
</reference>
<protein>
    <recommendedName>
        <fullName evidence="7">Transporter</fullName>
    </recommendedName>
</protein>
<name>A0AAD6A7C1_9TELE</name>
<keyword evidence="6" id="KW-0915">Sodium</keyword>
<dbReference type="PRINTS" id="PR00176">
    <property type="entry name" value="NANEUSMPORT"/>
</dbReference>
<evidence type="ECO:0000256" key="7">
    <source>
        <dbReference type="RuleBase" id="RU003732"/>
    </source>
</evidence>
<evidence type="ECO:0000313" key="10">
    <source>
        <dbReference type="Proteomes" id="UP001219934"/>
    </source>
</evidence>
<dbReference type="GO" id="GO:0015293">
    <property type="term" value="F:symporter activity"/>
    <property type="evidence" value="ECO:0007669"/>
    <property type="project" value="UniProtKB-KW"/>
</dbReference>
<feature type="transmembrane region" description="Helical" evidence="8">
    <location>
        <begin position="171"/>
        <end position="191"/>
    </location>
</feature>
<keyword evidence="2 7" id="KW-0813">Transport</keyword>
<keyword evidence="5 8" id="KW-0472">Membrane</keyword>
<comment type="subcellular location">
    <subcellularLocation>
        <location evidence="1">Membrane</location>
        <topology evidence="1">Multi-pass membrane protein</topology>
    </subcellularLocation>
</comment>
<dbReference type="PROSITE" id="PS50267">
    <property type="entry name" value="NA_NEUROTRAN_SYMP_3"/>
    <property type="match status" value="1"/>
</dbReference>
<evidence type="ECO:0000256" key="5">
    <source>
        <dbReference type="ARBA" id="ARBA00023136"/>
    </source>
</evidence>
<dbReference type="SUPFAM" id="SSF161070">
    <property type="entry name" value="SNF-like"/>
    <property type="match status" value="1"/>
</dbReference>
<evidence type="ECO:0000256" key="4">
    <source>
        <dbReference type="ARBA" id="ARBA00022989"/>
    </source>
</evidence>
<dbReference type="GO" id="GO:0005886">
    <property type="term" value="C:plasma membrane"/>
    <property type="evidence" value="ECO:0007669"/>
    <property type="project" value="TreeGrafter"/>
</dbReference>
<evidence type="ECO:0000256" key="3">
    <source>
        <dbReference type="ARBA" id="ARBA00022692"/>
    </source>
</evidence>
<feature type="binding site" evidence="6">
    <location>
        <position position="46"/>
    </location>
    <ligand>
        <name>Na(+)</name>
        <dbReference type="ChEBI" id="CHEBI:29101"/>
        <label>1</label>
    </ligand>
</feature>
<dbReference type="GO" id="GO:0046872">
    <property type="term" value="F:metal ion binding"/>
    <property type="evidence" value="ECO:0007669"/>
    <property type="project" value="UniProtKB-KW"/>
</dbReference>
<feature type="binding site" evidence="6">
    <location>
        <position position="39"/>
    </location>
    <ligand>
        <name>Na(+)</name>
        <dbReference type="ChEBI" id="CHEBI:29101"/>
        <label>1</label>
    </ligand>
</feature>
<comment type="similarity">
    <text evidence="7">Belongs to the sodium:neurotransmitter symporter (SNF) (TC 2.A.22) family.</text>
</comment>
<evidence type="ECO:0000256" key="2">
    <source>
        <dbReference type="ARBA" id="ARBA00022448"/>
    </source>
</evidence>
<dbReference type="GO" id="GO:0006865">
    <property type="term" value="P:amino acid transport"/>
    <property type="evidence" value="ECO:0007669"/>
    <property type="project" value="TreeGrafter"/>
</dbReference>
<dbReference type="InterPro" id="IPR037272">
    <property type="entry name" value="SNS_sf"/>
</dbReference>
<accession>A0AAD6A7C1</accession>
<organism evidence="9 10">
    <name type="scientific">Pogonophryne albipinna</name>
    <dbReference type="NCBI Taxonomy" id="1090488"/>
    <lineage>
        <taxon>Eukaryota</taxon>
        <taxon>Metazoa</taxon>
        <taxon>Chordata</taxon>
        <taxon>Craniata</taxon>
        <taxon>Vertebrata</taxon>
        <taxon>Euteleostomi</taxon>
        <taxon>Actinopterygii</taxon>
        <taxon>Neopterygii</taxon>
        <taxon>Teleostei</taxon>
        <taxon>Neoteleostei</taxon>
        <taxon>Acanthomorphata</taxon>
        <taxon>Eupercaria</taxon>
        <taxon>Perciformes</taxon>
        <taxon>Notothenioidei</taxon>
        <taxon>Pogonophryne</taxon>
    </lineage>
</organism>
<dbReference type="PANTHER" id="PTHR11616">
    <property type="entry name" value="SODIUM/CHLORIDE DEPENDENT TRANSPORTER"/>
    <property type="match status" value="1"/>
</dbReference>
<evidence type="ECO:0000313" key="9">
    <source>
        <dbReference type="EMBL" id="KAJ4919567.1"/>
    </source>
</evidence>
<keyword evidence="7" id="KW-0769">Symport</keyword>
<keyword evidence="6" id="KW-0479">Metal-binding</keyword>
<feature type="transmembrane region" description="Helical" evidence="8">
    <location>
        <begin position="33"/>
        <end position="51"/>
    </location>
</feature>
<feature type="binding site" evidence="6">
    <location>
        <position position="42"/>
    </location>
    <ligand>
        <name>Na(+)</name>
        <dbReference type="ChEBI" id="CHEBI:29101"/>
        <label>1</label>
    </ligand>
</feature>
<dbReference type="Proteomes" id="UP001219934">
    <property type="component" value="Unassembled WGS sequence"/>
</dbReference>
<keyword evidence="4 8" id="KW-1133">Transmembrane helix</keyword>
<feature type="transmembrane region" description="Helical" evidence="8">
    <location>
        <begin position="103"/>
        <end position="121"/>
    </location>
</feature>
<evidence type="ECO:0000256" key="8">
    <source>
        <dbReference type="SAM" id="Phobius"/>
    </source>
</evidence>
<dbReference type="PANTHER" id="PTHR11616:SF233">
    <property type="entry name" value="TRANSPORTER"/>
    <property type="match status" value="1"/>
</dbReference>
<proteinExistence type="inferred from homology"/>
<dbReference type="AlphaFoldDB" id="A0AAD6A7C1"/>
<dbReference type="InterPro" id="IPR000175">
    <property type="entry name" value="Na/ntran_symport"/>
</dbReference>
<keyword evidence="3 7" id="KW-0812">Transmembrane</keyword>
<sequence length="203" mass="22196">MENQGSVGYVGEEIQPVPSEPAARAGWNTKMEYILAQVGLCVGFGNIWRFPYLCHQNGGGSFLLLYVLLLLTVGIPLFFLELATGQAIRQGSIGAWKFFSPRLAGIGYSSCVVCFFAALYYNLLPVPSALEHCPVEGNVTVPECKKSSPTSYFWYRKALDITDSIDETGTFNPYIVGSLLAAWTLVCLGMFKGIKTSVKVTLL</sequence>
<evidence type="ECO:0000256" key="6">
    <source>
        <dbReference type="PIRSR" id="PIRSR600175-1"/>
    </source>
</evidence>
<gene>
    <name evidence="9" type="ORF">JOQ06_013919</name>
</gene>
<evidence type="ECO:0000256" key="1">
    <source>
        <dbReference type="ARBA" id="ARBA00004141"/>
    </source>
</evidence>